<gene>
    <name evidence="2" type="ORF">PLEPLA_LOCUS1201</name>
</gene>
<name>A0A9N7TJ82_PLEPL</name>
<dbReference type="Proteomes" id="UP001153269">
    <property type="component" value="Unassembled WGS sequence"/>
</dbReference>
<dbReference type="Gene3D" id="1.10.10.2590">
    <property type="entry name" value="BEN domain"/>
    <property type="match status" value="1"/>
</dbReference>
<organism evidence="2 3">
    <name type="scientific">Pleuronectes platessa</name>
    <name type="common">European plaice</name>
    <dbReference type="NCBI Taxonomy" id="8262"/>
    <lineage>
        <taxon>Eukaryota</taxon>
        <taxon>Metazoa</taxon>
        <taxon>Chordata</taxon>
        <taxon>Craniata</taxon>
        <taxon>Vertebrata</taxon>
        <taxon>Euteleostomi</taxon>
        <taxon>Actinopterygii</taxon>
        <taxon>Neopterygii</taxon>
        <taxon>Teleostei</taxon>
        <taxon>Neoteleostei</taxon>
        <taxon>Acanthomorphata</taxon>
        <taxon>Carangaria</taxon>
        <taxon>Pleuronectiformes</taxon>
        <taxon>Pleuronectoidei</taxon>
        <taxon>Pleuronectidae</taxon>
        <taxon>Pleuronectes</taxon>
    </lineage>
</organism>
<keyword evidence="3" id="KW-1185">Reference proteome</keyword>
<proteinExistence type="predicted"/>
<evidence type="ECO:0000313" key="2">
    <source>
        <dbReference type="EMBL" id="CAB1413501.1"/>
    </source>
</evidence>
<dbReference type="AlphaFoldDB" id="A0A9N7TJ82"/>
<evidence type="ECO:0000313" key="3">
    <source>
        <dbReference type="Proteomes" id="UP001153269"/>
    </source>
</evidence>
<comment type="caution">
    <text evidence="2">The sequence shown here is derived from an EMBL/GenBank/DDBJ whole genome shotgun (WGS) entry which is preliminary data.</text>
</comment>
<accession>A0A9N7TJ82</accession>
<reference evidence="2" key="1">
    <citation type="submission" date="2020-03" db="EMBL/GenBank/DDBJ databases">
        <authorList>
            <person name="Weist P."/>
        </authorList>
    </citation>
    <scope>NUCLEOTIDE SEQUENCE</scope>
</reference>
<dbReference type="SMART" id="SM01025">
    <property type="entry name" value="BEN"/>
    <property type="match status" value="1"/>
</dbReference>
<dbReference type="PROSITE" id="PS51457">
    <property type="entry name" value="BEN"/>
    <property type="match status" value="1"/>
</dbReference>
<dbReference type="GO" id="GO:0003677">
    <property type="term" value="F:DNA binding"/>
    <property type="evidence" value="ECO:0007669"/>
    <property type="project" value="InterPro"/>
</dbReference>
<dbReference type="EMBL" id="CADEAL010000057">
    <property type="protein sequence ID" value="CAB1413501.1"/>
    <property type="molecule type" value="Genomic_DNA"/>
</dbReference>
<protein>
    <recommendedName>
        <fullName evidence="1">BEN domain-containing protein</fullName>
    </recommendedName>
</protein>
<sequence>MVEKLAWAYAVNANSATVVVRHLLTAVFPVEILLVSNLRGGKRGRGDARLPLDKSKLDAIYSATLERWPGTQPSSIGSTIHAKITELRAKRYIYVLNLAYAKPLHFTFEVLQKIIMQLEQQDHSRCSGSTSTGTAEAPLASGCGKYAKGLRTATLASKDKCENPVV</sequence>
<dbReference type="InterPro" id="IPR018379">
    <property type="entry name" value="BEN_domain"/>
</dbReference>
<evidence type="ECO:0000259" key="1">
    <source>
        <dbReference type="PROSITE" id="PS51457"/>
    </source>
</evidence>
<feature type="domain" description="BEN" evidence="1">
    <location>
        <begin position="1"/>
        <end position="91"/>
    </location>
</feature>